<name>A0A7E4ZXD7_PANRE</name>
<dbReference type="PANTHER" id="PTHR24413">
    <property type="entry name" value="SPECKLE-TYPE POZ PROTEIN"/>
    <property type="match status" value="1"/>
</dbReference>
<evidence type="ECO:0000313" key="3">
    <source>
        <dbReference type="WBParaSite" id="Pan_g23026.t1"/>
    </source>
</evidence>
<proteinExistence type="predicted"/>
<dbReference type="WBParaSite" id="Pan_g23026.t1">
    <property type="protein sequence ID" value="Pan_g23026.t1"/>
    <property type="gene ID" value="Pan_g23026"/>
</dbReference>
<accession>A0A7E4ZXD7</accession>
<dbReference type="Pfam" id="PF00651">
    <property type="entry name" value="BTB"/>
    <property type="match status" value="1"/>
</dbReference>
<sequence length="300" mass="33931">MTEIINDVVALPVYEDPIDNMKSEQFITVTERPIGTTTGLNWTLRLYKMPTCCCIRVCLWVSGPIRASATISWGYRSNGSKNFLSAQLPKGETAIAENIDTRDVGQNGFVKCEVEFTPINTCVKLPMANIHQFFNDATHCGSDIEIVVGDDRLKVHRSMLSLMSPVFQSYFEHDTKESQTGVIDITDFDFNTVQNVIDYAYGRDIEPKSITEITDMLRFADKYDIKTILKLENVLQSNLNLESFCNVAQFAWDLEKQELQTTCAQYFRKHSQHLTFSQDFVQLAPEVLKGIISAAALQPV</sequence>
<dbReference type="CDD" id="cd14733">
    <property type="entry name" value="BACK"/>
    <property type="match status" value="1"/>
</dbReference>
<feature type="domain" description="BTB" evidence="1">
    <location>
        <begin position="142"/>
        <end position="209"/>
    </location>
</feature>
<protein>
    <submittedName>
        <fullName evidence="3">BTB domain-containing protein</fullName>
    </submittedName>
</protein>
<evidence type="ECO:0000259" key="1">
    <source>
        <dbReference type="PROSITE" id="PS50097"/>
    </source>
</evidence>
<reference evidence="2" key="1">
    <citation type="journal article" date="2013" name="Genetics">
        <title>The draft genome and transcriptome of Panagrellus redivivus are shaped by the harsh demands of a free-living lifestyle.</title>
        <authorList>
            <person name="Srinivasan J."/>
            <person name="Dillman A.R."/>
            <person name="Macchietto M.G."/>
            <person name="Heikkinen L."/>
            <person name="Lakso M."/>
            <person name="Fracchia K.M."/>
            <person name="Antoshechkin I."/>
            <person name="Mortazavi A."/>
            <person name="Wong G."/>
            <person name="Sternberg P.W."/>
        </authorList>
    </citation>
    <scope>NUCLEOTIDE SEQUENCE [LARGE SCALE GENOMIC DNA]</scope>
    <source>
        <strain evidence="2">MT8872</strain>
    </source>
</reference>
<dbReference type="InterPro" id="IPR011333">
    <property type="entry name" value="SKP1/BTB/POZ_sf"/>
</dbReference>
<dbReference type="SMART" id="SM00225">
    <property type="entry name" value="BTB"/>
    <property type="match status" value="1"/>
</dbReference>
<organism evidence="2 3">
    <name type="scientific">Panagrellus redivivus</name>
    <name type="common">Microworm</name>
    <dbReference type="NCBI Taxonomy" id="6233"/>
    <lineage>
        <taxon>Eukaryota</taxon>
        <taxon>Metazoa</taxon>
        <taxon>Ecdysozoa</taxon>
        <taxon>Nematoda</taxon>
        <taxon>Chromadorea</taxon>
        <taxon>Rhabditida</taxon>
        <taxon>Tylenchina</taxon>
        <taxon>Panagrolaimomorpha</taxon>
        <taxon>Panagrolaimoidea</taxon>
        <taxon>Panagrolaimidae</taxon>
        <taxon>Panagrellus</taxon>
    </lineage>
</organism>
<dbReference type="SUPFAM" id="SSF54695">
    <property type="entry name" value="POZ domain"/>
    <property type="match status" value="1"/>
</dbReference>
<evidence type="ECO:0000313" key="2">
    <source>
        <dbReference type="Proteomes" id="UP000492821"/>
    </source>
</evidence>
<dbReference type="Proteomes" id="UP000492821">
    <property type="component" value="Unassembled WGS sequence"/>
</dbReference>
<dbReference type="PROSITE" id="PS50097">
    <property type="entry name" value="BTB"/>
    <property type="match status" value="1"/>
</dbReference>
<dbReference type="Gene3D" id="3.30.710.10">
    <property type="entry name" value="Potassium Channel Kv1.1, Chain A"/>
    <property type="match status" value="1"/>
</dbReference>
<dbReference type="CDD" id="cd18186">
    <property type="entry name" value="BTB_POZ_ZBTB_KLHL-like"/>
    <property type="match status" value="1"/>
</dbReference>
<keyword evidence="2" id="KW-1185">Reference proteome</keyword>
<reference evidence="3" key="2">
    <citation type="submission" date="2020-10" db="UniProtKB">
        <authorList>
            <consortium name="WormBaseParasite"/>
        </authorList>
    </citation>
    <scope>IDENTIFICATION</scope>
</reference>
<dbReference type="InterPro" id="IPR000210">
    <property type="entry name" value="BTB/POZ_dom"/>
</dbReference>
<dbReference type="AlphaFoldDB" id="A0A7E4ZXD7"/>